<dbReference type="InterPro" id="IPR000182">
    <property type="entry name" value="GNAT_dom"/>
</dbReference>
<feature type="domain" description="N-acetyltransferase" evidence="1">
    <location>
        <begin position="18"/>
        <end position="164"/>
    </location>
</feature>
<evidence type="ECO:0000313" key="3">
    <source>
        <dbReference type="Proteomes" id="UP001500221"/>
    </source>
</evidence>
<accession>A0ABP9P5F0</accession>
<gene>
    <name evidence="2" type="ORF">GCM10023340_01680</name>
</gene>
<dbReference type="Gene3D" id="3.40.630.30">
    <property type="match status" value="1"/>
</dbReference>
<evidence type="ECO:0000313" key="2">
    <source>
        <dbReference type="EMBL" id="GAA5140863.1"/>
    </source>
</evidence>
<dbReference type="PANTHER" id="PTHR43792">
    <property type="entry name" value="GNAT FAMILY, PUTATIVE (AFU_ORTHOLOGUE AFUA_3G00765)-RELATED-RELATED"/>
    <property type="match status" value="1"/>
</dbReference>
<dbReference type="PANTHER" id="PTHR43792:SF1">
    <property type="entry name" value="N-ACETYLTRANSFERASE DOMAIN-CONTAINING PROTEIN"/>
    <property type="match status" value="1"/>
</dbReference>
<protein>
    <recommendedName>
        <fullName evidence="1">N-acetyltransferase domain-containing protein</fullName>
    </recommendedName>
</protein>
<dbReference type="RefSeq" id="WP_345453380.1">
    <property type="nucleotide sequence ID" value="NZ_BAABKG010000001.1"/>
</dbReference>
<dbReference type="SUPFAM" id="SSF55729">
    <property type="entry name" value="Acyl-CoA N-acyltransferases (Nat)"/>
    <property type="match status" value="1"/>
</dbReference>
<name>A0ABP9P5F0_9ACTN</name>
<dbReference type="InterPro" id="IPR016181">
    <property type="entry name" value="Acyl_CoA_acyltransferase"/>
</dbReference>
<sequence length="166" mass="17771">MDLPDLDALPALIETGRLRLILVTLDDAAAMREGRRDVRWHPQYPRPDDVAAAETVRTGTNTFGPRHVVLDRLAVGTVTCHAPPEVAGPELEVGFGLVPDARGRGVATEALLGYATALEALGLRVRGAARPENRASLRVLAKAGFTELRGSDDDGHLVMARPAVVR</sequence>
<evidence type="ECO:0000259" key="1">
    <source>
        <dbReference type="PROSITE" id="PS51186"/>
    </source>
</evidence>
<proteinExistence type="predicted"/>
<comment type="caution">
    <text evidence="2">The sequence shown here is derived from an EMBL/GenBank/DDBJ whole genome shotgun (WGS) entry which is preliminary data.</text>
</comment>
<organism evidence="2 3">
    <name type="scientific">Nocardioides marinquilinus</name>
    <dbReference type="NCBI Taxonomy" id="1210400"/>
    <lineage>
        <taxon>Bacteria</taxon>
        <taxon>Bacillati</taxon>
        <taxon>Actinomycetota</taxon>
        <taxon>Actinomycetes</taxon>
        <taxon>Propionibacteriales</taxon>
        <taxon>Nocardioidaceae</taxon>
        <taxon>Nocardioides</taxon>
    </lineage>
</organism>
<keyword evidence="3" id="KW-1185">Reference proteome</keyword>
<dbReference type="Pfam" id="PF13302">
    <property type="entry name" value="Acetyltransf_3"/>
    <property type="match status" value="1"/>
</dbReference>
<dbReference type="InterPro" id="IPR051531">
    <property type="entry name" value="N-acetyltransferase"/>
</dbReference>
<dbReference type="EMBL" id="BAABKG010000001">
    <property type="protein sequence ID" value="GAA5140863.1"/>
    <property type="molecule type" value="Genomic_DNA"/>
</dbReference>
<dbReference type="Proteomes" id="UP001500221">
    <property type="component" value="Unassembled WGS sequence"/>
</dbReference>
<dbReference type="PROSITE" id="PS51186">
    <property type="entry name" value="GNAT"/>
    <property type="match status" value="1"/>
</dbReference>
<reference evidence="3" key="1">
    <citation type="journal article" date="2019" name="Int. J. Syst. Evol. Microbiol.">
        <title>The Global Catalogue of Microorganisms (GCM) 10K type strain sequencing project: providing services to taxonomists for standard genome sequencing and annotation.</title>
        <authorList>
            <consortium name="The Broad Institute Genomics Platform"/>
            <consortium name="The Broad Institute Genome Sequencing Center for Infectious Disease"/>
            <person name="Wu L."/>
            <person name="Ma J."/>
        </authorList>
    </citation>
    <scope>NUCLEOTIDE SEQUENCE [LARGE SCALE GENOMIC DNA]</scope>
    <source>
        <strain evidence="3">JCM 18459</strain>
    </source>
</reference>